<dbReference type="NCBIfam" id="TIGR01845">
    <property type="entry name" value="outer_NodT"/>
    <property type="match status" value="1"/>
</dbReference>
<dbReference type="Gene3D" id="1.20.1600.10">
    <property type="entry name" value="Outer membrane efflux proteins (OEP)"/>
    <property type="match status" value="1"/>
</dbReference>
<gene>
    <name evidence="2" type="primary">oprN</name>
</gene>
<dbReference type="GO" id="GO:0016020">
    <property type="term" value="C:membrane"/>
    <property type="evidence" value="ECO:0007669"/>
    <property type="project" value="InterPro"/>
</dbReference>
<organism evidence="2">
    <name type="scientific">Plasmid pMCBF1</name>
    <dbReference type="NCBI Taxonomy" id="1003194"/>
    <lineage>
        <taxon>other sequences</taxon>
        <taxon>plasmids</taxon>
    </lineage>
</organism>
<proteinExistence type="predicted"/>
<dbReference type="EMBL" id="AY950444">
    <property type="protein sequence ID" value="AAY97960.1"/>
    <property type="molecule type" value="Genomic_DNA"/>
</dbReference>
<name>F2FB13_9ZZZZ</name>
<evidence type="ECO:0000313" key="2">
    <source>
        <dbReference type="EMBL" id="AAY97960.1"/>
    </source>
</evidence>
<accession>F2FB13</accession>
<dbReference type="AlphaFoldDB" id="F2FB13"/>
<keyword evidence="2" id="KW-0614">Plasmid</keyword>
<dbReference type="GO" id="GO:0015562">
    <property type="term" value="F:efflux transmembrane transporter activity"/>
    <property type="evidence" value="ECO:0007669"/>
    <property type="project" value="InterPro"/>
</dbReference>
<dbReference type="Gene3D" id="2.20.200.10">
    <property type="entry name" value="Outer membrane efflux proteins (OEP)"/>
    <property type="match status" value="1"/>
</dbReference>
<dbReference type="PANTHER" id="PTHR30203">
    <property type="entry name" value="OUTER MEMBRANE CATION EFFLUX PROTEIN"/>
    <property type="match status" value="1"/>
</dbReference>
<dbReference type="PANTHER" id="PTHR30203:SF25">
    <property type="entry name" value="OUTER MEMBRANE PROTEIN-RELATED"/>
    <property type="match status" value="1"/>
</dbReference>
<protein>
    <submittedName>
        <fullName evidence="2">MDE outer membrane protein</fullName>
    </submittedName>
</protein>
<geneLocation type="plasmid" evidence="2">
    <name>pMCBF1</name>
</geneLocation>
<sequence>MSPWRPPMTDSTRTDSVMLQTPSRIRPCLRRMPHLVLLPLVALTLAACAVGPNYKAPAAPQAVTYARQDPVAVSQLVPEADAQFWRELDDPVLHSLVENALHANHDIRIALSRYEQASALSRERRQDYYPTLGASGEISTQRASAAQAPDASRSDRDNDLHSAGLSVIWELDFFGRVRRSVESQRAETEASAADLAGVQVAMVAELTDAYFRLRGLQVQLQVARDNEINQADTLRLIEVLFENGRGTSFDADRARTQLALTRSRIPPLEAEAAVAAHRIAVLTGRTPAAMAEVLDHPAALPELPAQINAGAPGDLLRRRPDVAAAERRLAAATARIGVAMADLFPRFTLGGLIGTQALGFGSLFERDSETRMISLGVGGSFLDVGRVRSRIAAANSATAENLAVYERTVLRAMEETENALVRLSRAQTEYAMLVQATEASRRAAKTARLQFEGGAIHVLDVLEAERSRLESEDLLAQSATRRATALVAVYKTLAGGWSHALPGPQGEAVAQRHKSGDRPELDELGEMSGYNAATLKRPLY</sequence>
<dbReference type="Pfam" id="PF02321">
    <property type="entry name" value="OEP"/>
    <property type="match status" value="2"/>
</dbReference>
<reference evidence="2" key="1">
    <citation type="journal article" date="2011" name="Nat. Commun.">
        <title>The IncP-1 plasmid backbone adapts to different host bacterial species and evolves through homologous recombination.</title>
        <authorList>
            <person name="Norberg P."/>
            <person name="Bergstrom M."/>
            <person name="Jethava V."/>
            <person name="Dubhashi D."/>
            <person name="Hermansson M."/>
        </authorList>
    </citation>
    <scope>NUCLEOTIDE SEQUENCE</scope>
    <source>
        <plasmid evidence="2">pMCBF1</plasmid>
    </source>
</reference>
<dbReference type="InterPro" id="IPR010131">
    <property type="entry name" value="MdtP/NodT-like"/>
</dbReference>
<evidence type="ECO:0000256" key="1">
    <source>
        <dbReference type="SAM" id="MobiDB-lite"/>
    </source>
</evidence>
<dbReference type="InterPro" id="IPR003423">
    <property type="entry name" value="OMP_efflux"/>
</dbReference>
<dbReference type="SUPFAM" id="SSF56954">
    <property type="entry name" value="Outer membrane efflux proteins (OEP)"/>
    <property type="match status" value="1"/>
</dbReference>
<feature type="region of interest" description="Disordered" evidence="1">
    <location>
        <begin position="139"/>
        <end position="158"/>
    </location>
</feature>